<dbReference type="GO" id="GO:0071500">
    <property type="term" value="P:cellular response to nitrosative stress"/>
    <property type="evidence" value="ECO:0007669"/>
    <property type="project" value="TreeGrafter"/>
</dbReference>
<dbReference type="Proteomes" id="UP000005744">
    <property type="component" value="Unassembled WGS sequence"/>
</dbReference>
<dbReference type="InterPro" id="IPR012292">
    <property type="entry name" value="Globin/Proto"/>
</dbReference>
<dbReference type="PANTHER" id="PTHR43396:SF3">
    <property type="entry name" value="FLAVOHEMOPROTEIN"/>
    <property type="match status" value="1"/>
</dbReference>
<evidence type="ECO:0000256" key="4">
    <source>
        <dbReference type="ARBA" id="ARBA00023004"/>
    </source>
</evidence>
<dbReference type="InterPro" id="IPR000971">
    <property type="entry name" value="Globin"/>
</dbReference>
<name>I3CEH7_9GAMM</name>
<dbReference type="PROSITE" id="PS01033">
    <property type="entry name" value="GLOBIN"/>
    <property type="match status" value="1"/>
</dbReference>
<dbReference type="GO" id="GO:0046872">
    <property type="term" value="F:metal ion binding"/>
    <property type="evidence" value="ECO:0007669"/>
    <property type="project" value="UniProtKB-KW"/>
</dbReference>
<dbReference type="RefSeq" id="WP_002684518.1">
    <property type="nucleotide sequence ID" value="NZ_JH600070.1"/>
</dbReference>
<dbReference type="GO" id="GO:0046210">
    <property type="term" value="P:nitric oxide catabolic process"/>
    <property type="evidence" value="ECO:0007669"/>
    <property type="project" value="TreeGrafter"/>
</dbReference>
<dbReference type="Gene3D" id="1.10.490.10">
    <property type="entry name" value="Globins"/>
    <property type="match status" value="1"/>
</dbReference>
<dbReference type="OrthoDB" id="9801223at2"/>
<keyword evidence="8" id="KW-1185">Reference proteome</keyword>
<dbReference type="eggNOG" id="COG1017">
    <property type="taxonomic scope" value="Bacteria"/>
</dbReference>
<dbReference type="GO" id="GO:0071949">
    <property type="term" value="F:FAD binding"/>
    <property type="evidence" value="ECO:0007669"/>
    <property type="project" value="TreeGrafter"/>
</dbReference>
<keyword evidence="4" id="KW-0408">Iron</keyword>
<dbReference type="STRING" id="395493.BegalDRAFT_1118"/>
<dbReference type="InterPro" id="IPR009050">
    <property type="entry name" value="Globin-like_sf"/>
</dbReference>
<gene>
    <name evidence="7" type="ORF">BegalDRAFT_1118</name>
</gene>
<evidence type="ECO:0000313" key="7">
    <source>
        <dbReference type="EMBL" id="EIJ42020.1"/>
    </source>
</evidence>
<evidence type="ECO:0000259" key="6">
    <source>
        <dbReference type="PROSITE" id="PS01033"/>
    </source>
</evidence>
<comment type="similarity">
    <text evidence="5">Belongs to the globin family.</text>
</comment>
<reference evidence="7 8" key="1">
    <citation type="submission" date="2011-11" db="EMBL/GenBank/DDBJ databases">
        <title>Improved High-Quality Draft sequence of Beggiatoa alba B18lD.</title>
        <authorList>
            <consortium name="US DOE Joint Genome Institute"/>
            <person name="Lucas S."/>
            <person name="Han J."/>
            <person name="Lapidus A."/>
            <person name="Cheng J.-F."/>
            <person name="Goodwin L."/>
            <person name="Pitluck S."/>
            <person name="Peters L."/>
            <person name="Mikhailova N."/>
            <person name="Held B."/>
            <person name="Detter J.C."/>
            <person name="Han C."/>
            <person name="Tapia R."/>
            <person name="Land M."/>
            <person name="Hauser L."/>
            <person name="Kyrpides N."/>
            <person name="Ivanova N."/>
            <person name="Pagani I."/>
            <person name="Samuel K."/>
            <person name="Teske A."/>
            <person name="Mueller J."/>
            <person name="Woyke T."/>
        </authorList>
    </citation>
    <scope>NUCLEOTIDE SEQUENCE [LARGE SCALE GENOMIC DNA]</scope>
    <source>
        <strain evidence="7 8">B18LD</strain>
    </source>
</reference>
<dbReference type="GO" id="GO:0020037">
    <property type="term" value="F:heme binding"/>
    <property type="evidence" value="ECO:0007669"/>
    <property type="project" value="InterPro"/>
</dbReference>
<dbReference type="EMBL" id="JH600070">
    <property type="protein sequence ID" value="EIJ42020.1"/>
    <property type="molecule type" value="Genomic_DNA"/>
</dbReference>
<evidence type="ECO:0000256" key="3">
    <source>
        <dbReference type="ARBA" id="ARBA00022723"/>
    </source>
</evidence>
<dbReference type="PANTHER" id="PTHR43396">
    <property type="entry name" value="FLAVOHEMOPROTEIN"/>
    <property type="match status" value="1"/>
</dbReference>
<keyword evidence="1 5" id="KW-0349">Heme</keyword>
<keyword evidence="5" id="KW-0813">Transport</keyword>
<feature type="domain" description="Globin" evidence="6">
    <location>
        <begin position="6"/>
        <end position="140"/>
    </location>
</feature>
<accession>I3CEH7</accession>
<dbReference type="Pfam" id="PF00042">
    <property type="entry name" value="Globin"/>
    <property type="match status" value="1"/>
</dbReference>
<evidence type="ECO:0000256" key="1">
    <source>
        <dbReference type="ARBA" id="ARBA00022617"/>
    </source>
</evidence>
<dbReference type="GO" id="GO:0008941">
    <property type="term" value="F:nitric oxide dioxygenase NAD(P)H activity"/>
    <property type="evidence" value="ECO:0007669"/>
    <property type="project" value="TreeGrafter"/>
</dbReference>
<dbReference type="GO" id="GO:0005344">
    <property type="term" value="F:oxygen carrier activity"/>
    <property type="evidence" value="ECO:0007669"/>
    <property type="project" value="UniProtKB-KW"/>
</dbReference>
<sequence>MIINDTLSTDVKAVIKSSAPLLREYGEAIAKRTYEILFEKYPQVKPLFAKAPPNQPHLLARSIMAFCENVDNLVFIASDLETISQRHVIADVHPGHYTMFGQSLLQAVQEILGKKASEEIISAWKEAYFFFADLLIERERELSTRCCNKEHANVVMA</sequence>
<dbReference type="CDD" id="cd08922">
    <property type="entry name" value="FHb-globin"/>
    <property type="match status" value="1"/>
</dbReference>
<organism evidence="7 8">
    <name type="scientific">Beggiatoa alba B18LD</name>
    <dbReference type="NCBI Taxonomy" id="395493"/>
    <lineage>
        <taxon>Bacteria</taxon>
        <taxon>Pseudomonadati</taxon>
        <taxon>Pseudomonadota</taxon>
        <taxon>Gammaproteobacteria</taxon>
        <taxon>Thiotrichales</taxon>
        <taxon>Thiotrichaceae</taxon>
        <taxon>Beggiatoa</taxon>
    </lineage>
</organism>
<keyword evidence="3" id="KW-0479">Metal-binding</keyword>
<evidence type="ECO:0000313" key="8">
    <source>
        <dbReference type="Proteomes" id="UP000005744"/>
    </source>
</evidence>
<dbReference type="GO" id="GO:0019825">
    <property type="term" value="F:oxygen binding"/>
    <property type="evidence" value="ECO:0007669"/>
    <property type="project" value="InterPro"/>
</dbReference>
<protein>
    <submittedName>
        <fullName evidence="7">Hemoglobin-like flavoprotein</fullName>
    </submittedName>
</protein>
<keyword evidence="2 5" id="KW-0561">Oxygen transport</keyword>
<proteinExistence type="inferred from homology"/>
<dbReference type="SUPFAM" id="SSF46458">
    <property type="entry name" value="Globin-like"/>
    <property type="match status" value="1"/>
</dbReference>
<dbReference type="AlphaFoldDB" id="I3CEH7"/>
<dbReference type="HOGENOM" id="CLU_003827_13_2_6"/>
<evidence type="ECO:0000256" key="5">
    <source>
        <dbReference type="RuleBase" id="RU000356"/>
    </source>
</evidence>
<evidence type="ECO:0000256" key="2">
    <source>
        <dbReference type="ARBA" id="ARBA00022621"/>
    </source>
</evidence>